<proteinExistence type="predicted"/>
<dbReference type="OrthoDB" id="6016712at2759"/>
<dbReference type="Proteomes" id="UP001163046">
    <property type="component" value="Unassembled WGS sequence"/>
</dbReference>
<evidence type="ECO:0000313" key="2">
    <source>
        <dbReference type="Proteomes" id="UP001163046"/>
    </source>
</evidence>
<gene>
    <name evidence="1" type="ORF">OS493_007323</name>
</gene>
<sequence>MPSYIKEVPYSPVCEMDFTSAKKKRTQLVERGIMPQAQRVIGTAGAAVATPTSKEKEDFYKLLAKGKQKPAVLSLISEQNTPFVPQQSSANLPKPLT</sequence>
<keyword evidence="2" id="KW-1185">Reference proteome</keyword>
<organism evidence="1 2">
    <name type="scientific">Desmophyllum pertusum</name>
    <dbReference type="NCBI Taxonomy" id="174260"/>
    <lineage>
        <taxon>Eukaryota</taxon>
        <taxon>Metazoa</taxon>
        <taxon>Cnidaria</taxon>
        <taxon>Anthozoa</taxon>
        <taxon>Hexacorallia</taxon>
        <taxon>Scleractinia</taxon>
        <taxon>Caryophylliina</taxon>
        <taxon>Caryophylliidae</taxon>
        <taxon>Desmophyllum</taxon>
    </lineage>
</organism>
<name>A0A9W9Z6G8_9CNID</name>
<comment type="caution">
    <text evidence="1">The sequence shown here is derived from an EMBL/GenBank/DDBJ whole genome shotgun (WGS) entry which is preliminary data.</text>
</comment>
<dbReference type="PANTHER" id="PTHR47526">
    <property type="entry name" value="ATP-DEPENDENT DNA HELICASE"/>
    <property type="match status" value="1"/>
</dbReference>
<dbReference type="EMBL" id="MU826828">
    <property type="protein sequence ID" value="KAJ7374244.1"/>
    <property type="molecule type" value="Genomic_DNA"/>
</dbReference>
<dbReference type="PANTHER" id="PTHR47526:SF4">
    <property type="entry name" value="SWIM-TYPE DOMAIN-CONTAINING PROTEIN"/>
    <property type="match status" value="1"/>
</dbReference>
<accession>A0A9W9Z6G8</accession>
<protein>
    <submittedName>
        <fullName evidence="1">Uncharacterized protein</fullName>
    </submittedName>
</protein>
<dbReference type="AlphaFoldDB" id="A0A9W9Z6G8"/>
<reference evidence="1" key="1">
    <citation type="submission" date="2023-01" db="EMBL/GenBank/DDBJ databases">
        <title>Genome assembly of the deep-sea coral Lophelia pertusa.</title>
        <authorList>
            <person name="Herrera S."/>
            <person name="Cordes E."/>
        </authorList>
    </citation>
    <scope>NUCLEOTIDE SEQUENCE</scope>
    <source>
        <strain evidence="1">USNM1676648</strain>
        <tissue evidence="1">Polyp</tissue>
    </source>
</reference>
<evidence type="ECO:0000313" key="1">
    <source>
        <dbReference type="EMBL" id="KAJ7374244.1"/>
    </source>
</evidence>